<organism evidence="1 2">
    <name type="scientific">Basidiobolus ranarum</name>
    <dbReference type="NCBI Taxonomy" id="34480"/>
    <lineage>
        <taxon>Eukaryota</taxon>
        <taxon>Fungi</taxon>
        <taxon>Fungi incertae sedis</taxon>
        <taxon>Zoopagomycota</taxon>
        <taxon>Entomophthoromycotina</taxon>
        <taxon>Basidiobolomycetes</taxon>
        <taxon>Basidiobolales</taxon>
        <taxon>Basidiobolaceae</taxon>
        <taxon>Basidiobolus</taxon>
    </lineage>
</organism>
<protein>
    <submittedName>
        <fullName evidence="1">Uncharacterized protein</fullName>
    </submittedName>
</protein>
<accession>A0ABR2X2V0</accession>
<reference evidence="1 2" key="1">
    <citation type="submission" date="2023-04" db="EMBL/GenBank/DDBJ databases">
        <title>Genome of Basidiobolus ranarum AG-B5.</title>
        <authorList>
            <person name="Stajich J.E."/>
            <person name="Carter-House D."/>
            <person name="Gryganskyi A."/>
        </authorList>
    </citation>
    <scope>NUCLEOTIDE SEQUENCE [LARGE SCALE GENOMIC DNA]</scope>
    <source>
        <strain evidence="1 2">AG-B5</strain>
    </source>
</reference>
<dbReference type="PANTHER" id="PTHR36706">
    <property type="entry name" value="UNNAMED PRODUCT"/>
    <property type="match status" value="1"/>
</dbReference>
<keyword evidence="2" id="KW-1185">Reference proteome</keyword>
<evidence type="ECO:0000313" key="2">
    <source>
        <dbReference type="Proteomes" id="UP001479436"/>
    </source>
</evidence>
<sequence length="86" mass="9851">MSEKNPVDHIATQVGTSDGRAARIEALRKLHPDYKPQPHRCNSHLEDILTAAGNFSFTEVTSTFKIWWTCMRSNEGEEPARYTFQK</sequence>
<dbReference type="EMBL" id="JASJQH010000037">
    <property type="protein sequence ID" value="KAK9768066.1"/>
    <property type="molecule type" value="Genomic_DNA"/>
</dbReference>
<proteinExistence type="predicted"/>
<evidence type="ECO:0000313" key="1">
    <source>
        <dbReference type="EMBL" id="KAK9768066.1"/>
    </source>
</evidence>
<name>A0ABR2X2V0_9FUNG</name>
<dbReference type="Proteomes" id="UP001479436">
    <property type="component" value="Unassembled WGS sequence"/>
</dbReference>
<comment type="caution">
    <text evidence="1">The sequence shown here is derived from an EMBL/GenBank/DDBJ whole genome shotgun (WGS) entry which is preliminary data.</text>
</comment>
<gene>
    <name evidence="1" type="ORF">K7432_001603</name>
</gene>